<dbReference type="PANTHER" id="PTHR15615:SF27">
    <property type="entry name" value="PHO85 CYCLIN CLG1"/>
    <property type="match status" value="1"/>
</dbReference>
<protein>
    <recommendedName>
        <fullName evidence="4">Cyclin-like domain-containing protein</fullName>
    </recommendedName>
</protein>
<dbReference type="GO" id="GO:0000307">
    <property type="term" value="C:cyclin-dependent protein kinase holoenzyme complex"/>
    <property type="evidence" value="ECO:0007669"/>
    <property type="project" value="TreeGrafter"/>
</dbReference>
<dbReference type="InterPro" id="IPR036915">
    <property type="entry name" value="Cyclin-like_sf"/>
</dbReference>
<dbReference type="CDD" id="cd20557">
    <property type="entry name" value="CYCLIN_ScPCL1-like"/>
    <property type="match status" value="1"/>
</dbReference>
<dbReference type="Pfam" id="PF08613">
    <property type="entry name" value="Cyclin"/>
    <property type="match status" value="1"/>
</dbReference>
<evidence type="ECO:0000313" key="2">
    <source>
        <dbReference type="EMBL" id="KAG2196870.1"/>
    </source>
</evidence>
<name>A0A8H7QRC9_9FUNG</name>
<dbReference type="PANTHER" id="PTHR15615">
    <property type="match status" value="1"/>
</dbReference>
<reference evidence="2" key="1">
    <citation type="submission" date="2020-12" db="EMBL/GenBank/DDBJ databases">
        <title>Metabolic potential, ecology and presence of endohyphal bacteria is reflected in genomic diversity of Mucoromycotina.</title>
        <authorList>
            <person name="Muszewska A."/>
            <person name="Okrasinska A."/>
            <person name="Steczkiewicz K."/>
            <person name="Drgas O."/>
            <person name="Orlowska M."/>
            <person name="Perlinska-Lenart U."/>
            <person name="Aleksandrzak-Piekarczyk T."/>
            <person name="Szatraj K."/>
            <person name="Zielenkiewicz U."/>
            <person name="Pilsyk S."/>
            <person name="Malc E."/>
            <person name="Mieczkowski P."/>
            <person name="Kruszewska J.S."/>
            <person name="Biernat P."/>
            <person name="Pawlowska J."/>
        </authorList>
    </citation>
    <scope>NUCLEOTIDE SEQUENCE</scope>
    <source>
        <strain evidence="2">WA0000017839</strain>
    </source>
</reference>
<dbReference type="AlphaFoldDB" id="A0A8H7QRC9"/>
<evidence type="ECO:0008006" key="4">
    <source>
        <dbReference type="Google" id="ProtNLM"/>
    </source>
</evidence>
<dbReference type="InterPro" id="IPR013922">
    <property type="entry name" value="Cyclin_PHO80-like"/>
</dbReference>
<dbReference type="EMBL" id="JAEPRD010000138">
    <property type="protein sequence ID" value="KAG2196870.1"/>
    <property type="molecule type" value="Genomic_DNA"/>
</dbReference>
<dbReference type="Gene3D" id="1.10.472.10">
    <property type="entry name" value="Cyclin-like"/>
    <property type="match status" value="1"/>
</dbReference>
<keyword evidence="3" id="KW-1185">Reference proteome</keyword>
<sequence>MIPTRQLYTSPDALNAQSAGSQSMDQLAEFASSMVYVMWHGRKVTNMTSSGGFRNSLWQGSSPTSSFQRFCSHVFKATAIHESAVYLCLKYVALLLQLNPSMEGSEGSEYRLFVVALILACKFLDDNTFANSTWSEVSGMNLRDLNLMEAEFMEAIHYRLFIRSQDFNQWKTLVDVCRDRLSCYYQHTRPLEQEQFVLSILYTIGLRPIQPSVPVAPRVVAPPPVAAPVAVIVIPLPTTTAATGAGSLYGYDNYYDEIEAARIKQYQNSYNQYQHFMQSVSNHVNQPDHPVQHQPTVQPSQPPIGAPAGYPITNLSESTWDPLFYSIYGSMYNTHQQQPISWSNF</sequence>
<accession>A0A8H7QRC9</accession>
<comment type="caution">
    <text evidence="2">The sequence shown here is derived from an EMBL/GenBank/DDBJ whole genome shotgun (WGS) entry which is preliminary data.</text>
</comment>
<dbReference type="OrthoDB" id="244495at2759"/>
<feature type="region of interest" description="Disordered" evidence="1">
    <location>
        <begin position="287"/>
        <end position="306"/>
    </location>
</feature>
<dbReference type="GO" id="GO:0016538">
    <property type="term" value="F:cyclin-dependent protein serine/threonine kinase regulator activity"/>
    <property type="evidence" value="ECO:0007669"/>
    <property type="project" value="TreeGrafter"/>
</dbReference>
<evidence type="ECO:0000256" key="1">
    <source>
        <dbReference type="SAM" id="MobiDB-lite"/>
    </source>
</evidence>
<proteinExistence type="predicted"/>
<organism evidence="2 3">
    <name type="scientific">Mucor saturninus</name>
    <dbReference type="NCBI Taxonomy" id="64648"/>
    <lineage>
        <taxon>Eukaryota</taxon>
        <taxon>Fungi</taxon>
        <taxon>Fungi incertae sedis</taxon>
        <taxon>Mucoromycota</taxon>
        <taxon>Mucoromycotina</taxon>
        <taxon>Mucoromycetes</taxon>
        <taxon>Mucorales</taxon>
        <taxon>Mucorineae</taxon>
        <taxon>Mucoraceae</taxon>
        <taxon>Mucor</taxon>
    </lineage>
</organism>
<dbReference type="GO" id="GO:0019901">
    <property type="term" value="F:protein kinase binding"/>
    <property type="evidence" value="ECO:0007669"/>
    <property type="project" value="InterPro"/>
</dbReference>
<gene>
    <name evidence="2" type="ORF">INT47_011390</name>
</gene>
<dbReference type="Proteomes" id="UP000603453">
    <property type="component" value="Unassembled WGS sequence"/>
</dbReference>
<dbReference type="GO" id="GO:0005634">
    <property type="term" value="C:nucleus"/>
    <property type="evidence" value="ECO:0007669"/>
    <property type="project" value="TreeGrafter"/>
</dbReference>
<dbReference type="SUPFAM" id="SSF47954">
    <property type="entry name" value="Cyclin-like"/>
    <property type="match status" value="1"/>
</dbReference>
<evidence type="ECO:0000313" key="3">
    <source>
        <dbReference type="Proteomes" id="UP000603453"/>
    </source>
</evidence>